<dbReference type="KEGG" id="mec:Q7C_750"/>
<reference evidence="1 2" key="1">
    <citation type="journal article" date="2012" name="J. Bacteriol.">
        <title>Complete genome sequences of Methylophaga sp. strain JAM1 and Methylophaga sp. strain JAM7.</title>
        <authorList>
            <person name="Villeneuve C."/>
            <person name="Martineau C."/>
            <person name="Mauffrey F."/>
            <person name="Villemur R."/>
        </authorList>
    </citation>
    <scope>NUCLEOTIDE SEQUENCE [LARGE SCALE GENOMIC DNA]</scope>
    <source>
        <strain evidence="1 2">JAM7</strain>
    </source>
</reference>
<dbReference type="AlphaFoldDB" id="I1YG78"/>
<gene>
    <name evidence="1" type="ordered locus">Q7C_750</name>
</gene>
<dbReference type="HOGENOM" id="CLU_3218492_0_0_6"/>
<organism evidence="1 2">
    <name type="scientific">Methylophaga frappieri (strain ATCC BAA-2434 / DSM 25690 / JAM7)</name>
    <dbReference type="NCBI Taxonomy" id="754477"/>
    <lineage>
        <taxon>Bacteria</taxon>
        <taxon>Pseudomonadati</taxon>
        <taxon>Pseudomonadota</taxon>
        <taxon>Gammaproteobacteria</taxon>
        <taxon>Thiotrichales</taxon>
        <taxon>Piscirickettsiaceae</taxon>
        <taxon>Methylophaga</taxon>
    </lineage>
</organism>
<dbReference type="STRING" id="754477.Q7C_750"/>
<name>I1YG78_METFJ</name>
<dbReference type="Proteomes" id="UP000009145">
    <property type="component" value="Chromosome"/>
</dbReference>
<dbReference type="EMBL" id="CP003380">
    <property type="protein sequence ID" value="AFJ01921.1"/>
    <property type="molecule type" value="Genomic_DNA"/>
</dbReference>
<protein>
    <submittedName>
        <fullName evidence="1">Uncharacterized protein</fullName>
    </submittedName>
</protein>
<sequence precursor="true">MSLPESLLMIALLSLKLFLFRFSHAVPLFVIILNNVHICRIRQE</sequence>
<accession>I1YG78</accession>
<evidence type="ECO:0000313" key="1">
    <source>
        <dbReference type="EMBL" id="AFJ01921.1"/>
    </source>
</evidence>
<keyword evidence="2" id="KW-1185">Reference proteome</keyword>
<proteinExistence type="predicted"/>
<evidence type="ECO:0000313" key="2">
    <source>
        <dbReference type="Proteomes" id="UP000009145"/>
    </source>
</evidence>